<evidence type="ECO:0000259" key="10">
    <source>
        <dbReference type="Pfam" id="PF08501"/>
    </source>
</evidence>
<dbReference type="InterPro" id="IPR013708">
    <property type="entry name" value="Shikimate_DH-bd_N"/>
</dbReference>
<accession>A0A0R1GGM1</accession>
<dbReference type="Gene3D" id="3.40.50.10860">
    <property type="entry name" value="Leucine Dehydrogenase, chain A, domain 1"/>
    <property type="match status" value="1"/>
</dbReference>
<dbReference type="STRING" id="1423726.FC07_GL001431"/>
<name>A0A0R1GGM1_9LACO</name>
<dbReference type="Pfam" id="PF08501">
    <property type="entry name" value="Shikimate_dh_N"/>
    <property type="match status" value="1"/>
</dbReference>
<keyword evidence="4" id="KW-0057">Aromatic amino acid biosynthesis</keyword>
<evidence type="ECO:0000256" key="3">
    <source>
        <dbReference type="ARBA" id="ARBA00023002"/>
    </source>
</evidence>
<evidence type="ECO:0000256" key="8">
    <source>
        <dbReference type="ARBA" id="ARBA00066605"/>
    </source>
</evidence>
<evidence type="ECO:0000256" key="2">
    <source>
        <dbReference type="ARBA" id="ARBA00022605"/>
    </source>
</evidence>
<evidence type="ECO:0000313" key="12">
    <source>
        <dbReference type="EMBL" id="KRK33176.1"/>
    </source>
</evidence>
<evidence type="ECO:0000256" key="1">
    <source>
        <dbReference type="ARBA" id="ARBA00004871"/>
    </source>
</evidence>
<evidence type="ECO:0000259" key="11">
    <source>
        <dbReference type="Pfam" id="PF18317"/>
    </source>
</evidence>
<comment type="catalytic activity">
    <reaction evidence="6">
        <text>shikimate + NAD(+) = 3-dehydroshikimate + NADH + H(+)</text>
        <dbReference type="Rhea" id="RHEA:17741"/>
        <dbReference type="ChEBI" id="CHEBI:15378"/>
        <dbReference type="ChEBI" id="CHEBI:16630"/>
        <dbReference type="ChEBI" id="CHEBI:36208"/>
        <dbReference type="ChEBI" id="CHEBI:57540"/>
        <dbReference type="ChEBI" id="CHEBI:57945"/>
    </reaction>
</comment>
<dbReference type="InterPro" id="IPR041121">
    <property type="entry name" value="SDH_C"/>
</dbReference>
<dbReference type="FunFam" id="3.40.50.720:FF:000086">
    <property type="entry name" value="Quinate/shikimate dehydrogenase"/>
    <property type="match status" value="1"/>
</dbReference>
<sequence>MYNHSFAAKGINDAYLAFDIQENDMAQALKTMRLFNMRGANVTMPCKTAAAELVDKLSPEAKLIGAVNTIVNDDGVLTGYNTDGQGYVKNLKANGIDVKDKVITIIGAGGAGTAIAVQTALDGAKQINIFNPKDPFFANAEKTAEKIMTEVPACKVTVNDVNDQAMLYALIKASDIVGNATKVGMAPHTDGTVVADPSVFHEGLVVTDTVYNPIETRFLREAKVHGAKTIGGRGMLLWQGAAAFKLYSGEDMPLKEVEQIIFGKG</sequence>
<dbReference type="GO" id="GO:0004764">
    <property type="term" value="F:shikimate 3-dehydrogenase (NADP+) activity"/>
    <property type="evidence" value="ECO:0007669"/>
    <property type="project" value="InterPro"/>
</dbReference>
<dbReference type="SUPFAM" id="SSF51735">
    <property type="entry name" value="NAD(P)-binding Rossmann-fold domains"/>
    <property type="match status" value="1"/>
</dbReference>
<dbReference type="GO" id="GO:0009073">
    <property type="term" value="P:aromatic amino acid family biosynthetic process"/>
    <property type="evidence" value="ECO:0007669"/>
    <property type="project" value="UniProtKB-KW"/>
</dbReference>
<dbReference type="EMBL" id="AZDA01000121">
    <property type="protein sequence ID" value="KRK33176.1"/>
    <property type="molecule type" value="Genomic_DNA"/>
</dbReference>
<dbReference type="InterPro" id="IPR036291">
    <property type="entry name" value="NAD(P)-bd_dom_sf"/>
</dbReference>
<reference evidence="12 13" key="1">
    <citation type="journal article" date="2015" name="Genome Announc.">
        <title>Expanding the biotechnology potential of lactobacilli through comparative genomics of 213 strains and associated genera.</title>
        <authorList>
            <person name="Sun Z."/>
            <person name="Harris H.M."/>
            <person name="McCann A."/>
            <person name="Guo C."/>
            <person name="Argimon S."/>
            <person name="Zhang W."/>
            <person name="Yang X."/>
            <person name="Jeffery I.B."/>
            <person name="Cooney J.C."/>
            <person name="Kagawa T.F."/>
            <person name="Liu W."/>
            <person name="Song Y."/>
            <person name="Salvetti E."/>
            <person name="Wrobel A."/>
            <person name="Rasinkangas P."/>
            <person name="Parkhill J."/>
            <person name="Rea M.C."/>
            <person name="O'Sullivan O."/>
            <person name="Ritari J."/>
            <person name="Douillard F.P."/>
            <person name="Paul Ross R."/>
            <person name="Yang R."/>
            <person name="Briner A.E."/>
            <person name="Felis G.E."/>
            <person name="de Vos W.M."/>
            <person name="Barrangou R."/>
            <person name="Klaenhammer T.R."/>
            <person name="Caufield P.W."/>
            <person name="Cui Y."/>
            <person name="Zhang H."/>
            <person name="O'Toole P.W."/>
        </authorList>
    </citation>
    <scope>NUCLEOTIDE SEQUENCE [LARGE SCALE GENOMIC DNA]</scope>
    <source>
        <strain evidence="12 13">DSM 20003</strain>
    </source>
</reference>
<dbReference type="InterPro" id="IPR046346">
    <property type="entry name" value="Aminoacid_DH-like_N_sf"/>
</dbReference>
<dbReference type="PATRIC" id="fig|1423726.3.peg.1482"/>
<dbReference type="Pfam" id="PF18317">
    <property type="entry name" value="SDH_C"/>
    <property type="match status" value="1"/>
</dbReference>
<comment type="pathway">
    <text evidence="1">Metabolic intermediate biosynthesis; chorismate biosynthesis; chorismate from D-erythrose 4-phosphate and phosphoenolpyruvate: step 4/7.</text>
</comment>
<dbReference type="EC" id="1.1.1.24" evidence="8"/>
<evidence type="ECO:0000256" key="6">
    <source>
        <dbReference type="ARBA" id="ARBA00052329"/>
    </source>
</evidence>
<dbReference type="PANTHER" id="PTHR21089:SF1">
    <property type="entry name" value="BIFUNCTIONAL 3-DEHYDROQUINATE DEHYDRATASE_SHIKIMATE DEHYDROGENASE, CHLOROPLASTIC"/>
    <property type="match status" value="1"/>
</dbReference>
<feature type="domain" description="SDH C-terminal" evidence="11">
    <location>
        <begin position="232"/>
        <end position="259"/>
    </location>
</feature>
<evidence type="ECO:0000313" key="13">
    <source>
        <dbReference type="Proteomes" id="UP000051461"/>
    </source>
</evidence>
<protein>
    <recommendedName>
        <fullName evidence="9">Quinate/shikimate dehydrogenase (NAD(+))</fullName>
        <ecNumber evidence="8">1.1.1.24</ecNumber>
    </recommendedName>
</protein>
<dbReference type="PANTHER" id="PTHR21089">
    <property type="entry name" value="SHIKIMATE DEHYDROGENASE"/>
    <property type="match status" value="1"/>
</dbReference>
<dbReference type="GO" id="GO:0009423">
    <property type="term" value="P:chorismate biosynthetic process"/>
    <property type="evidence" value="ECO:0007669"/>
    <property type="project" value="TreeGrafter"/>
</dbReference>
<dbReference type="Gene3D" id="3.40.50.720">
    <property type="entry name" value="NAD(P)-binding Rossmann-like Domain"/>
    <property type="match status" value="1"/>
</dbReference>
<dbReference type="GO" id="GO:0019632">
    <property type="term" value="P:shikimate metabolic process"/>
    <property type="evidence" value="ECO:0007669"/>
    <property type="project" value="TreeGrafter"/>
</dbReference>
<organism evidence="12 13">
    <name type="scientific">Loigolactobacillus bifermentans DSM 20003</name>
    <dbReference type="NCBI Taxonomy" id="1423726"/>
    <lineage>
        <taxon>Bacteria</taxon>
        <taxon>Bacillati</taxon>
        <taxon>Bacillota</taxon>
        <taxon>Bacilli</taxon>
        <taxon>Lactobacillales</taxon>
        <taxon>Lactobacillaceae</taxon>
        <taxon>Loigolactobacillus</taxon>
    </lineage>
</organism>
<dbReference type="SUPFAM" id="SSF53223">
    <property type="entry name" value="Aminoacid dehydrogenase-like, N-terminal domain"/>
    <property type="match status" value="1"/>
</dbReference>
<dbReference type="Proteomes" id="UP000051461">
    <property type="component" value="Unassembled WGS sequence"/>
</dbReference>
<comment type="catalytic activity">
    <reaction evidence="5">
        <text>L-quinate + NAD(+) = 3-dehydroquinate + NADH + H(+)</text>
        <dbReference type="Rhea" id="RHEA:22364"/>
        <dbReference type="ChEBI" id="CHEBI:15378"/>
        <dbReference type="ChEBI" id="CHEBI:29751"/>
        <dbReference type="ChEBI" id="CHEBI:32364"/>
        <dbReference type="ChEBI" id="CHEBI:57540"/>
        <dbReference type="ChEBI" id="CHEBI:57945"/>
        <dbReference type="EC" id="1.1.1.24"/>
    </reaction>
</comment>
<feature type="domain" description="Shikimate dehydrogenase substrate binding N-terminal" evidence="10">
    <location>
        <begin position="1"/>
        <end position="70"/>
    </location>
</feature>
<gene>
    <name evidence="12" type="ORF">FC07_GL001431</name>
</gene>
<keyword evidence="2" id="KW-0028">Amino-acid biosynthesis</keyword>
<proteinExistence type="predicted"/>
<keyword evidence="3" id="KW-0560">Oxidoreductase</keyword>
<comment type="caution">
    <text evidence="12">The sequence shown here is derived from an EMBL/GenBank/DDBJ whole genome shotgun (WGS) entry which is preliminary data.</text>
</comment>
<evidence type="ECO:0000256" key="5">
    <source>
        <dbReference type="ARBA" id="ARBA00051639"/>
    </source>
</evidence>
<evidence type="ECO:0000256" key="9">
    <source>
        <dbReference type="ARBA" id="ARBA00071605"/>
    </source>
</evidence>
<dbReference type="GO" id="GO:0008652">
    <property type="term" value="P:amino acid biosynthetic process"/>
    <property type="evidence" value="ECO:0007669"/>
    <property type="project" value="UniProtKB-KW"/>
</dbReference>
<dbReference type="CDD" id="cd01065">
    <property type="entry name" value="NAD_bind_Shikimate_DH"/>
    <property type="match status" value="1"/>
</dbReference>
<dbReference type="InterPro" id="IPR022893">
    <property type="entry name" value="Shikimate_DH_fam"/>
</dbReference>
<keyword evidence="13" id="KW-1185">Reference proteome</keyword>
<evidence type="ECO:0000256" key="4">
    <source>
        <dbReference type="ARBA" id="ARBA00023141"/>
    </source>
</evidence>
<dbReference type="AlphaFoldDB" id="A0A0R1GGM1"/>
<dbReference type="GO" id="GO:0030266">
    <property type="term" value="F:quinate 3-dehydrogenase (NAD+) activity"/>
    <property type="evidence" value="ECO:0007669"/>
    <property type="project" value="UniProtKB-EC"/>
</dbReference>
<evidence type="ECO:0000256" key="7">
    <source>
        <dbReference type="ARBA" id="ARBA00060613"/>
    </source>
</evidence>
<comment type="pathway">
    <text evidence="7">Aromatic compound metabolism; 3,4-dihydroxybenzoate biosynthesis; 3-dehydroquinate from D-quinate (NAD(+) route).</text>
</comment>